<keyword evidence="2" id="KW-1185">Reference proteome</keyword>
<gene>
    <name evidence="1" type="ORF">J2S43_002257</name>
</gene>
<proteinExistence type="predicted"/>
<sequence length="32" mass="3614">MTDEDAFYCALGEAINGPGGWFGTDLFWFILR</sequence>
<organism evidence="1 2">
    <name type="scientific">Catenuloplanes nepalensis</name>
    <dbReference type="NCBI Taxonomy" id="587533"/>
    <lineage>
        <taxon>Bacteria</taxon>
        <taxon>Bacillati</taxon>
        <taxon>Actinomycetota</taxon>
        <taxon>Actinomycetes</taxon>
        <taxon>Micromonosporales</taxon>
        <taxon>Micromonosporaceae</taxon>
        <taxon>Catenuloplanes</taxon>
    </lineage>
</organism>
<dbReference type="Proteomes" id="UP001240984">
    <property type="component" value="Unassembled WGS sequence"/>
</dbReference>
<reference evidence="1 2" key="1">
    <citation type="submission" date="2023-07" db="EMBL/GenBank/DDBJ databases">
        <title>Sequencing the genomes of 1000 actinobacteria strains.</title>
        <authorList>
            <person name="Klenk H.-P."/>
        </authorList>
    </citation>
    <scope>NUCLEOTIDE SEQUENCE [LARGE SCALE GENOMIC DNA]</scope>
    <source>
        <strain evidence="1 2">DSM 44710</strain>
    </source>
</reference>
<accession>A0ABT9MQN4</accession>
<protein>
    <submittedName>
        <fullName evidence="1">Uncharacterized protein</fullName>
    </submittedName>
</protein>
<dbReference type="EMBL" id="JAUSRA010000001">
    <property type="protein sequence ID" value="MDP9793745.1"/>
    <property type="molecule type" value="Genomic_DNA"/>
</dbReference>
<name>A0ABT9MQN4_9ACTN</name>
<evidence type="ECO:0000313" key="2">
    <source>
        <dbReference type="Proteomes" id="UP001240984"/>
    </source>
</evidence>
<evidence type="ECO:0000313" key="1">
    <source>
        <dbReference type="EMBL" id="MDP9793745.1"/>
    </source>
</evidence>
<comment type="caution">
    <text evidence="1">The sequence shown here is derived from an EMBL/GenBank/DDBJ whole genome shotgun (WGS) entry which is preliminary data.</text>
</comment>